<evidence type="ECO:0000256" key="1">
    <source>
        <dbReference type="ARBA" id="ARBA00022729"/>
    </source>
</evidence>
<evidence type="ECO:0000313" key="3">
    <source>
        <dbReference type="EMBL" id="GMI49291.1"/>
    </source>
</evidence>
<evidence type="ECO:0000313" key="4">
    <source>
        <dbReference type="Proteomes" id="UP001165065"/>
    </source>
</evidence>
<gene>
    <name evidence="3" type="ORF">TrCOL_g6983</name>
</gene>
<sequence>MDNLKCPLAHRDELDLCSYGLYCCKNWYGETASCSEGYEVEVIETGTLFGVWWQSYSCCYTPPAPPAVPPPDGLAGCIKADGYTSPSILPTLTQHLCYWTYDDGTVYPTKFYMASPPSGTCTPSTPCGLIMDIHGFSMDGEMQLSNDGIVDHALPAGYIVIAPTSPSPTIDGPSWKPLYHRDQLIDILKKSAETDPKIDPNRIHVTGFSQGGFLTWDILCRASDTVCSVAPLAASGRDDEWGADVGFGDQCFIEGSPAVKRSVMFTIGSTDALSSPALSRDQIDSVTAAYFDTGVSPSETSIGQASLEAYGPTGSGINVNFYSHNSACTNGWGGHCFPTDPDGISSCQADFLGDNFGSGQEGALSDHRCCVEGFDYGAKVVDFFQKNPCSPSCSPSCDEEDEEDEEDEAPRSPLLDKLCAASVSPTPPEGTQPGFLCDLWKFDLGCDAVWSDVCDEDHPSGSESNDLRVRDGCPEICEGQDGSKSSLSICEASLLDGDEQPGGYGFICAMWVFQYGCDTDAADVCDLDLPTGEATTVHENCPYECLDRSPLLDKLCAASVSPTPPLFLCDLWKFDLGCDAVWSDVCDEDHPSGSEYNDARVRDGCPEICEGQDGSKSSVSFCEASVLAAENPGSNVFICDVWVFQFGCDAVWGDICNEDIPQGKFTTVRENCPDQCPTDIDGAGVTYKANIFRSLAGAVAAVAIANAVA</sequence>
<organism evidence="3 4">
    <name type="scientific">Triparma columacea</name>
    <dbReference type="NCBI Taxonomy" id="722753"/>
    <lineage>
        <taxon>Eukaryota</taxon>
        <taxon>Sar</taxon>
        <taxon>Stramenopiles</taxon>
        <taxon>Ochrophyta</taxon>
        <taxon>Bolidophyceae</taxon>
        <taxon>Parmales</taxon>
        <taxon>Triparmaceae</taxon>
        <taxon>Triparma</taxon>
    </lineage>
</organism>
<accession>A0A9W7GP85</accession>
<reference evidence="4" key="1">
    <citation type="journal article" date="2023" name="Commun. Biol.">
        <title>Genome analysis of Parmales, the sister group of diatoms, reveals the evolutionary specialization of diatoms from phago-mixotrophs to photoautotrophs.</title>
        <authorList>
            <person name="Ban H."/>
            <person name="Sato S."/>
            <person name="Yoshikawa S."/>
            <person name="Yamada K."/>
            <person name="Nakamura Y."/>
            <person name="Ichinomiya M."/>
            <person name="Sato N."/>
            <person name="Blanc-Mathieu R."/>
            <person name="Endo H."/>
            <person name="Kuwata A."/>
            <person name="Ogata H."/>
        </authorList>
    </citation>
    <scope>NUCLEOTIDE SEQUENCE [LARGE SCALE GENOMIC DNA]</scope>
</reference>
<dbReference type="PANTHER" id="PTHR43037:SF5">
    <property type="entry name" value="FERULOYL ESTERASE"/>
    <property type="match status" value="1"/>
</dbReference>
<dbReference type="InterPro" id="IPR050955">
    <property type="entry name" value="Plant_Biomass_Hydrol_Est"/>
</dbReference>
<dbReference type="EMBL" id="BRYA01000488">
    <property type="protein sequence ID" value="GMI49291.1"/>
    <property type="molecule type" value="Genomic_DNA"/>
</dbReference>
<dbReference type="SUPFAM" id="SSF53474">
    <property type="entry name" value="alpha/beta-Hydrolases"/>
    <property type="match status" value="1"/>
</dbReference>
<evidence type="ECO:0008006" key="5">
    <source>
        <dbReference type="Google" id="ProtNLM"/>
    </source>
</evidence>
<keyword evidence="2" id="KW-0378">Hydrolase</keyword>
<dbReference type="Proteomes" id="UP001165065">
    <property type="component" value="Unassembled WGS sequence"/>
</dbReference>
<dbReference type="OrthoDB" id="2152248at2759"/>
<evidence type="ECO:0000256" key="2">
    <source>
        <dbReference type="ARBA" id="ARBA00022801"/>
    </source>
</evidence>
<keyword evidence="4" id="KW-1185">Reference proteome</keyword>
<protein>
    <recommendedName>
        <fullName evidence="5">Feruloyl esterase</fullName>
    </recommendedName>
</protein>
<dbReference type="AlphaFoldDB" id="A0A9W7GP85"/>
<comment type="caution">
    <text evidence="3">The sequence shown here is derived from an EMBL/GenBank/DDBJ whole genome shotgun (WGS) entry which is preliminary data.</text>
</comment>
<dbReference type="GO" id="GO:0016787">
    <property type="term" value="F:hydrolase activity"/>
    <property type="evidence" value="ECO:0007669"/>
    <property type="project" value="UniProtKB-KW"/>
</dbReference>
<proteinExistence type="predicted"/>
<name>A0A9W7GP85_9STRA</name>
<dbReference type="InterPro" id="IPR029058">
    <property type="entry name" value="AB_hydrolase_fold"/>
</dbReference>
<keyword evidence="1" id="KW-0732">Signal</keyword>
<dbReference type="Gene3D" id="3.40.50.1820">
    <property type="entry name" value="alpha/beta hydrolase"/>
    <property type="match status" value="1"/>
</dbReference>
<dbReference type="PANTHER" id="PTHR43037">
    <property type="entry name" value="UNNAMED PRODUCT-RELATED"/>
    <property type="match status" value="1"/>
</dbReference>